<dbReference type="KEGG" id="osg:BST96_02500"/>
<dbReference type="AlphaFoldDB" id="A0A1X9N7H0"/>
<reference evidence="2 3" key="1">
    <citation type="submission" date="2016-11" db="EMBL/GenBank/DDBJ databases">
        <title>Trade-off between light-utilization and light-protection in marine flavobacteria.</title>
        <authorList>
            <person name="Kumagai Y."/>
        </authorList>
    </citation>
    <scope>NUCLEOTIDE SEQUENCE [LARGE SCALE GENOMIC DNA]</scope>
    <source>
        <strain evidence="2 3">NBRC 107125</strain>
    </source>
</reference>
<keyword evidence="1" id="KW-0472">Membrane</keyword>
<accession>A0A1X9N7H0</accession>
<evidence type="ECO:0000256" key="1">
    <source>
        <dbReference type="SAM" id="Phobius"/>
    </source>
</evidence>
<feature type="transmembrane region" description="Helical" evidence="1">
    <location>
        <begin position="120"/>
        <end position="140"/>
    </location>
</feature>
<dbReference type="Proteomes" id="UP000193450">
    <property type="component" value="Chromosome"/>
</dbReference>
<organism evidence="2 3">
    <name type="scientific">Oceanicoccus sagamiensis</name>
    <dbReference type="NCBI Taxonomy" id="716816"/>
    <lineage>
        <taxon>Bacteria</taxon>
        <taxon>Pseudomonadati</taxon>
        <taxon>Pseudomonadota</taxon>
        <taxon>Gammaproteobacteria</taxon>
        <taxon>Cellvibrionales</taxon>
        <taxon>Spongiibacteraceae</taxon>
        <taxon>Oceanicoccus</taxon>
    </lineage>
</organism>
<feature type="transmembrane region" description="Helical" evidence="1">
    <location>
        <begin position="40"/>
        <end position="62"/>
    </location>
</feature>
<evidence type="ECO:0008006" key="4">
    <source>
        <dbReference type="Google" id="ProtNLM"/>
    </source>
</evidence>
<keyword evidence="3" id="KW-1185">Reference proteome</keyword>
<feature type="transmembrane region" description="Helical" evidence="1">
    <location>
        <begin position="83"/>
        <end position="105"/>
    </location>
</feature>
<dbReference type="RefSeq" id="WP_085757169.1">
    <property type="nucleotide sequence ID" value="NZ_CP019343.1"/>
</dbReference>
<sequence length="213" mass="24453">MTLLQHRWLNGWPLFFLIATLTLVAMIVGVLLIGTSTPEATVALIRLSVQLASPWIFIAFVTSPLVKLYPGPLSRWLARNRRYTGLSFAAGFGWQAVCIIALLILHPPYYGEELHSAIDLFLRLVSYVVLIALTVTSFFPVRRRMRNEHWRWLHFVGIWYFWASIWVSYTEQALSNEAKTIDFVYSALGLLVLFIRIAAYIKTRFSVEKSTGR</sequence>
<dbReference type="OrthoDB" id="552353at2"/>
<feature type="transmembrane region" description="Helical" evidence="1">
    <location>
        <begin position="12"/>
        <end position="34"/>
    </location>
</feature>
<dbReference type="STRING" id="716816.BST96_02500"/>
<gene>
    <name evidence="2" type="ORF">BST96_02500</name>
</gene>
<feature type="transmembrane region" description="Helical" evidence="1">
    <location>
        <begin position="152"/>
        <end position="169"/>
    </location>
</feature>
<keyword evidence="1" id="KW-0812">Transmembrane</keyword>
<name>A0A1X9N7H0_9GAMM</name>
<dbReference type="EMBL" id="CP019343">
    <property type="protein sequence ID" value="ARN73074.1"/>
    <property type="molecule type" value="Genomic_DNA"/>
</dbReference>
<evidence type="ECO:0000313" key="3">
    <source>
        <dbReference type="Proteomes" id="UP000193450"/>
    </source>
</evidence>
<proteinExistence type="predicted"/>
<protein>
    <recommendedName>
        <fullName evidence="4">Ferric oxidoreductase domain-containing protein</fullName>
    </recommendedName>
</protein>
<keyword evidence="1" id="KW-1133">Transmembrane helix</keyword>
<evidence type="ECO:0000313" key="2">
    <source>
        <dbReference type="EMBL" id="ARN73074.1"/>
    </source>
</evidence>
<feature type="transmembrane region" description="Helical" evidence="1">
    <location>
        <begin position="181"/>
        <end position="201"/>
    </location>
</feature>